<keyword evidence="5" id="KW-0788">Thiol protease</keyword>
<evidence type="ECO:0000313" key="13">
    <source>
        <dbReference type="WBParaSite" id="Gr19_v10_g2671.t3"/>
    </source>
</evidence>
<feature type="domain" description="Caspase family p10" evidence="10">
    <location>
        <begin position="1182"/>
        <end position="1251"/>
    </location>
</feature>
<name>A0A914HQ51_GLORO</name>
<dbReference type="InterPro" id="IPR036869">
    <property type="entry name" value="J_dom_sf"/>
</dbReference>
<keyword evidence="2" id="KW-0645">Protease</keyword>
<dbReference type="PROSITE" id="PS50208">
    <property type="entry name" value="CASPASE_P20"/>
    <property type="match status" value="1"/>
</dbReference>
<dbReference type="InterPro" id="IPR015917">
    <property type="entry name" value="Pept_C14A"/>
</dbReference>
<feature type="region of interest" description="Disordered" evidence="8">
    <location>
        <begin position="1117"/>
        <end position="1154"/>
    </location>
</feature>
<dbReference type="GO" id="GO:0006508">
    <property type="term" value="P:proteolysis"/>
    <property type="evidence" value="ECO:0007669"/>
    <property type="project" value="UniProtKB-KW"/>
</dbReference>
<feature type="compositionally biased region" description="Basic residues" evidence="8">
    <location>
        <begin position="353"/>
        <end position="364"/>
    </location>
</feature>
<dbReference type="Gene3D" id="1.10.287.110">
    <property type="entry name" value="DnaJ domain"/>
    <property type="match status" value="1"/>
</dbReference>
<evidence type="ECO:0000256" key="5">
    <source>
        <dbReference type="ARBA" id="ARBA00022807"/>
    </source>
</evidence>
<dbReference type="PROSITE" id="PS01122">
    <property type="entry name" value="CASPASE_CYS"/>
    <property type="match status" value="1"/>
</dbReference>
<dbReference type="PROSITE" id="PS01121">
    <property type="entry name" value="CASPASE_HIS"/>
    <property type="match status" value="1"/>
</dbReference>
<evidence type="ECO:0000256" key="1">
    <source>
        <dbReference type="ARBA" id="ARBA00010134"/>
    </source>
</evidence>
<dbReference type="AlphaFoldDB" id="A0A914HQ51"/>
<dbReference type="PANTHER" id="PTHR47901">
    <property type="entry name" value="CASPASE RECRUITMENT DOMAIN-CONTAINING PROTEIN 18"/>
    <property type="match status" value="1"/>
</dbReference>
<dbReference type="Pfam" id="PF00656">
    <property type="entry name" value="Peptidase_C14"/>
    <property type="match status" value="1"/>
</dbReference>
<dbReference type="InterPro" id="IPR001623">
    <property type="entry name" value="DnaJ_domain"/>
</dbReference>
<dbReference type="Pfam" id="PF21974">
    <property type="entry name" value="SPN1_m3Gcap_bd"/>
    <property type="match status" value="1"/>
</dbReference>
<dbReference type="SMART" id="SM00271">
    <property type="entry name" value="DnaJ"/>
    <property type="match status" value="1"/>
</dbReference>
<evidence type="ECO:0000256" key="7">
    <source>
        <dbReference type="RuleBase" id="RU003971"/>
    </source>
</evidence>
<evidence type="ECO:0000259" key="9">
    <source>
        <dbReference type="PROSITE" id="PS50076"/>
    </source>
</evidence>
<dbReference type="InterPro" id="IPR001309">
    <property type="entry name" value="Pept_C14_p20"/>
</dbReference>
<dbReference type="InterPro" id="IPR016129">
    <property type="entry name" value="Caspase_his_AS"/>
</dbReference>
<dbReference type="SMART" id="SM00115">
    <property type="entry name" value="CASc"/>
    <property type="match status" value="1"/>
</dbReference>
<dbReference type="SUPFAM" id="SSF52129">
    <property type="entry name" value="Caspase-like"/>
    <property type="match status" value="1"/>
</dbReference>
<dbReference type="SUPFAM" id="SSF46565">
    <property type="entry name" value="Chaperone J-domain"/>
    <property type="match status" value="1"/>
</dbReference>
<evidence type="ECO:0000256" key="3">
    <source>
        <dbReference type="ARBA" id="ARBA00022703"/>
    </source>
</evidence>
<feature type="region of interest" description="Disordered" evidence="8">
    <location>
        <begin position="353"/>
        <end position="372"/>
    </location>
</feature>
<evidence type="ECO:0000313" key="12">
    <source>
        <dbReference type="Proteomes" id="UP000887572"/>
    </source>
</evidence>
<organism evidence="12 13">
    <name type="scientific">Globodera rostochiensis</name>
    <name type="common">Golden nematode worm</name>
    <name type="synonym">Heterodera rostochiensis</name>
    <dbReference type="NCBI Taxonomy" id="31243"/>
    <lineage>
        <taxon>Eukaryota</taxon>
        <taxon>Metazoa</taxon>
        <taxon>Ecdysozoa</taxon>
        <taxon>Nematoda</taxon>
        <taxon>Chromadorea</taxon>
        <taxon>Rhabditida</taxon>
        <taxon>Tylenchina</taxon>
        <taxon>Tylenchomorpha</taxon>
        <taxon>Tylenchoidea</taxon>
        <taxon>Heteroderidae</taxon>
        <taxon>Heteroderinae</taxon>
        <taxon>Globodera</taxon>
    </lineage>
</organism>
<evidence type="ECO:0000256" key="8">
    <source>
        <dbReference type="SAM" id="MobiDB-lite"/>
    </source>
</evidence>
<dbReference type="InterPro" id="IPR002138">
    <property type="entry name" value="Pept_C14_p10"/>
</dbReference>
<dbReference type="InterPro" id="IPR011600">
    <property type="entry name" value="Pept_C14_caspase"/>
</dbReference>
<keyword evidence="3" id="KW-0053">Apoptosis</keyword>
<dbReference type="SUPFAM" id="SSF56091">
    <property type="entry name" value="DNA ligase/mRNA capping enzyme, catalytic domain"/>
    <property type="match status" value="1"/>
</dbReference>
<dbReference type="InterPro" id="IPR002398">
    <property type="entry name" value="Pept_C14"/>
</dbReference>
<keyword evidence="6" id="KW-0865">Zymogen</keyword>
<evidence type="ECO:0000259" key="10">
    <source>
        <dbReference type="PROSITE" id="PS50207"/>
    </source>
</evidence>
<feature type="domain" description="J" evidence="9">
    <location>
        <begin position="4"/>
        <end position="69"/>
    </location>
</feature>
<dbReference type="PROSITE" id="PS50207">
    <property type="entry name" value="CASPASE_P10"/>
    <property type="match status" value="1"/>
</dbReference>
<feature type="domain" description="Caspase family p20" evidence="11">
    <location>
        <begin position="990"/>
        <end position="1114"/>
    </location>
</feature>
<dbReference type="WBParaSite" id="Gr19_v10_g2671.t3">
    <property type="protein sequence ID" value="Gr19_v10_g2671.t3"/>
    <property type="gene ID" value="Gr19_v10_g2671"/>
</dbReference>
<comment type="similarity">
    <text evidence="1 7">Belongs to the peptidase C14A family.</text>
</comment>
<dbReference type="PROSITE" id="PS50076">
    <property type="entry name" value="DNAJ_2"/>
    <property type="match status" value="1"/>
</dbReference>
<evidence type="ECO:0000256" key="6">
    <source>
        <dbReference type="ARBA" id="ARBA00023145"/>
    </source>
</evidence>
<dbReference type="PRINTS" id="PR00625">
    <property type="entry name" value="JDOMAIN"/>
</dbReference>
<dbReference type="InterPro" id="IPR029030">
    <property type="entry name" value="Caspase-like_dom_sf"/>
</dbReference>
<keyword evidence="12" id="KW-1185">Reference proteome</keyword>
<dbReference type="GO" id="GO:0004197">
    <property type="term" value="F:cysteine-type endopeptidase activity"/>
    <property type="evidence" value="ECO:0007669"/>
    <property type="project" value="InterPro"/>
</dbReference>
<evidence type="ECO:0000259" key="11">
    <source>
        <dbReference type="PROSITE" id="PS50208"/>
    </source>
</evidence>
<dbReference type="Gene3D" id="3.40.50.1460">
    <property type="match status" value="1"/>
</dbReference>
<dbReference type="InterPro" id="IPR047857">
    <property type="entry name" value="Snurportin1_C"/>
</dbReference>
<dbReference type="Gene3D" id="3.30.470.30">
    <property type="entry name" value="DNA ligase/mRNA capping enzyme"/>
    <property type="match status" value="1"/>
</dbReference>
<evidence type="ECO:0000256" key="4">
    <source>
        <dbReference type="ARBA" id="ARBA00022801"/>
    </source>
</evidence>
<sequence length="1273" mass="142364">MSANYFLILGISHNASDDDIKKAYRKMALKFHPDKNKDKNAEEKFKQIAEAYTVLSDPAKKRMHYNCIRRTSDYCQTQQQSWSSTRTKTLLQAVDRPALLQAVDLPALLQAVNLPALLQAVDLRALLQAADRPALLQAVDLPALLQAVNLPALLQAVDLRALLQAADRPALLQAVDLPALLQAVNLPALLQAVDLPALLQAADRPALLQAVDLRALLQAADRPALLQAVDLPALLQAVNLPALLQAVDLPALLQAADRPALLQAVDLPALLQAVDLPALLQAVDLPALLQAVDLPALLQAVDLPALLQAVDLPALLQAVLPALLHSADRPALLQAVDLPALLQAVDLPALLQKKKKMPRQKRPNLSKTSHIPSTDDVDALLDRLVLSALVDGAALAEHARFSKQYNNDANKLAELQRLRRREHLERPNLTHEEWLQRFRPFEDAQTNAFASPINVSRPQGSCTNILMFSEWLVDIPGTLATEWTMVPLPKGRRALVVANKGKTRVLFENGAALFEGHLVPQFHSFLPGGNVLSKDSLTVLDAIVDKSKMKLYFLDLLMWDKKLYTQMDFVTRRSFLQKHFKEMKANFAVVPTKTKQSFGIAFTLLALQTSERFVLLPSCAGSTTQIGQFMHNKFPYQLEGLLFYYNSAFYIPGQTPLVGWTKPWMLPGKSLACRCPSSTLKMGSRKVIREMVEKIREKCAIVLVNSLREASIDDQLLMAFCYALLENGCCLELVCTMLREHLVNSQKLEQFARMHTEGVTMEVISSLKLTINLNANEENDENGNSKAKLTAEEKEGGRCKQRRDFLQKHSEVLKSMLVETDKVALFLFQWGAICRRMWECLKNESNSMLKVQNLIDVLLSDLSTFDYFCVAMLVTRQLKLFSIFHEHADIQQMQFLLQYFVGALQQHQQLTTNLNSIVYPLPKKAEDTKQIMPFPPIANLGEGIFFETSDGLLNDLSVMDMRDSAGKVNPDLISYYNEHKNDIYPNFALPRGLALVINNYRFVGGMQPREGTHTDQENIEKLLKQLKYKVLTRNDLTAKEMMWAIRHFSKEEAHQRADSAIVVVLSHGEHDTLLGTDELRVNLHQFVAELNSQNCPDLMGKPKIFVVQACRGDIKDPGVPRAVPVESDSTDGAASSRPSHNKKGPLSVFPRKNSPRNSLASLPLPFHLRNGECSSSASSQVKWIKEPTNADILIAQSTTAHYVSWRNSVRGTWFVQSLCKVFSRWATHEDICQMLTRVHAEVSSIEGSTPERAKQDWRGQFEKPVQINNCLII</sequence>
<dbReference type="PRINTS" id="PR00376">
    <property type="entry name" value="IL1BCENZYME"/>
</dbReference>
<dbReference type="PANTHER" id="PTHR47901:SF8">
    <property type="entry name" value="CASPASE-3"/>
    <property type="match status" value="1"/>
</dbReference>
<dbReference type="GO" id="GO:0006915">
    <property type="term" value="P:apoptotic process"/>
    <property type="evidence" value="ECO:0007669"/>
    <property type="project" value="UniProtKB-KW"/>
</dbReference>
<dbReference type="Proteomes" id="UP000887572">
    <property type="component" value="Unplaced"/>
</dbReference>
<dbReference type="CDD" id="cd00032">
    <property type="entry name" value="CASc"/>
    <property type="match status" value="1"/>
</dbReference>
<dbReference type="CDD" id="cd06257">
    <property type="entry name" value="DnaJ"/>
    <property type="match status" value="1"/>
</dbReference>
<dbReference type="Pfam" id="PF00226">
    <property type="entry name" value="DnaJ"/>
    <property type="match status" value="1"/>
</dbReference>
<dbReference type="InterPro" id="IPR033139">
    <property type="entry name" value="Caspase_cys_AS"/>
</dbReference>
<protein>
    <submittedName>
        <fullName evidence="13">Caspase-8</fullName>
    </submittedName>
</protein>
<keyword evidence="4" id="KW-0378">Hydrolase</keyword>
<reference evidence="13" key="1">
    <citation type="submission" date="2022-11" db="UniProtKB">
        <authorList>
            <consortium name="WormBaseParasite"/>
        </authorList>
    </citation>
    <scope>IDENTIFICATION</scope>
</reference>
<accession>A0A914HQ51</accession>
<evidence type="ECO:0000256" key="2">
    <source>
        <dbReference type="ARBA" id="ARBA00022670"/>
    </source>
</evidence>
<proteinExistence type="inferred from homology"/>